<dbReference type="Pfam" id="PF00890">
    <property type="entry name" value="FAD_binding_2"/>
    <property type="match status" value="1"/>
</dbReference>
<evidence type="ECO:0000256" key="2">
    <source>
        <dbReference type="ARBA" id="ARBA00022630"/>
    </source>
</evidence>
<dbReference type="PANTHER" id="PTHR43400:SF10">
    <property type="entry name" value="3-OXOSTEROID 1-DEHYDROGENASE"/>
    <property type="match status" value="1"/>
</dbReference>
<dbReference type="GO" id="GO:0008202">
    <property type="term" value="P:steroid metabolic process"/>
    <property type="evidence" value="ECO:0007669"/>
    <property type="project" value="UniProtKB-ARBA"/>
</dbReference>
<keyword evidence="4" id="KW-0560">Oxidoreductase</keyword>
<comment type="cofactor">
    <cofactor evidence="1">
        <name>FAD</name>
        <dbReference type="ChEBI" id="CHEBI:57692"/>
    </cofactor>
</comment>
<reference evidence="7 8" key="1">
    <citation type="submission" date="2008-12" db="EMBL/GenBank/DDBJ databases">
        <authorList>
            <person name="Fulton L."/>
            <person name="Clifton S."/>
            <person name="Fulton B."/>
            <person name="Xu J."/>
            <person name="Minx P."/>
            <person name="Pepin K.H."/>
            <person name="Johnson M."/>
            <person name="Bhonagiri V."/>
            <person name="Nash W.E."/>
            <person name="Mardis E.R."/>
            <person name="Wilson R.K."/>
        </authorList>
    </citation>
    <scope>NUCLEOTIDE SEQUENCE [LARGE SCALE GENOMIC DNA]</scope>
    <source>
        <strain evidence="7 8">DSM 12042</strain>
    </source>
</reference>
<dbReference type="Gene3D" id="3.90.700.10">
    <property type="entry name" value="Succinate dehydrogenase/fumarate reductase flavoprotein, catalytic domain"/>
    <property type="match status" value="1"/>
</dbReference>
<evidence type="ECO:0000313" key="7">
    <source>
        <dbReference type="EMBL" id="EEF68823.1"/>
    </source>
</evidence>
<dbReference type="eggNOG" id="COG1053">
    <property type="taxonomic scope" value="Bacteria"/>
</dbReference>
<comment type="caution">
    <text evidence="7">The sequence shown here is derived from an EMBL/GenBank/DDBJ whole genome shotgun (WGS) entry which is preliminary data.</text>
</comment>
<dbReference type="InterPro" id="IPR036188">
    <property type="entry name" value="FAD/NAD-bd_sf"/>
</dbReference>
<keyword evidence="2" id="KW-0285">Flavoprotein</keyword>
<reference evidence="7 8" key="2">
    <citation type="submission" date="2009-02" db="EMBL/GenBank/DDBJ databases">
        <title>Draft genome sequence of Holdemania filiformis DSM 12042.</title>
        <authorList>
            <person name="Sudarsanam P."/>
            <person name="Ley R."/>
            <person name="Guruge J."/>
            <person name="Turnbaugh P.J."/>
            <person name="Mahowald M."/>
            <person name="Liep D."/>
            <person name="Gordon J."/>
        </authorList>
    </citation>
    <scope>NUCLEOTIDE SEQUENCE [LARGE SCALE GENOMIC DNA]</scope>
    <source>
        <strain evidence="7 8">DSM 12042</strain>
    </source>
</reference>
<dbReference type="InterPro" id="IPR050315">
    <property type="entry name" value="FAD-oxidoreductase_2"/>
</dbReference>
<dbReference type="SUPFAM" id="SSF56425">
    <property type="entry name" value="Succinate dehydrogenase/fumarate reductase flavoprotein, catalytic domain"/>
    <property type="match status" value="1"/>
</dbReference>
<gene>
    <name evidence="7" type="ORF">HOLDEFILI_01030</name>
</gene>
<dbReference type="EMBL" id="ACCF01000057">
    <property type="protein sequence ID" value="EEF68823.1"/>
    <property type="molecule type" value="Genomic_DNA"/>
</dbReference>
<feature type="region of interest" description="Disordered" evidence="5">
    <location>
        <begin position="42"/>
        <end position="63"/>
    </location>
</feature>
<dbReference type="InterPro" id="IPR027477">
    <property type="entry name" value="Succ_DH/fumarate_Rdtase_cat_sf"/>
</dbReference>
<name>B9Y5E8_9FIRM</name>
<dbReference type="Proteomes" id="UP000005950">
    <property type="component" value="Unassembled WGS sequence"/>
</dbReference>
<dbReference type="InterPro" id="IPR003953">
    <property type="entry name" value="FAD-dep_OxRdtase_2_FAD-bd"/>
</dbReference>
<dbReference type="AlphaFoldDB" id="B9Y5E8"/>
<dbReference type="STRING" id="545696.HOLDEFILI_01030"/>
<evidence type="ECO:0000256" key="1">
    <source>
        <dbReference type="ARBA" id="ARBA00001974"/>
    </source>
</evidence>
<dbReference type="NCBIfam" id="TIGR01409">
    <property type="entry name" value="TAT_signal_seq"/>
    <property type="match status" value="1"/>
</dbReference>
<dbReference type="PROSITE" id="PS51318">
    <property type="entry name" value="TAT"/>
    <property type="match status" value="1"/>
</dbReference>
<accession>B9Y5E8</accession>
<dbReference type="InterPro" id="IPR019546">
    <property type="entry name" value="TAT_signal_bac_arc"/>
</dbReference>
<evidence type="ECO:0000259" key="6">
    <source>
        <dbReference type="Pfam" id="PF00890"/>
    </source>
</evidence>
<dbReference type="GO" id="GO:0033765">
    <property type="term" value="F:steroid dehydrogenase activity, acting on the CH-CH group of donors"/>
    <property type="evidence" value="ECO:0007669"/>
    <property type="project" value="UniProtKB-ARBA"/>
</dbReference>
<evidence type="ECO:0000313" key="8">
    <source>
        <dbReference type="Proteomes" id="UP000005950"/>
    </source>
</evidence>
<feature type="domain" description="FAD-dependent oxidoreductase 2 FAD-binding" evidence="6">
    <location>
        <begin position="83"/>
        <end position="569"/>
    </location>
</feature>
<keyword evidence="3" id="KW-0274">FAD</keyword>
<dbReference type="HOGENOM" id="CLU_011398_4_3_9"/>
<evidence type="ECO:0000256" key="3">
    <source>
        <dbReference type="ARBA" id="ARBA00022827"/>
    </source>
</evidence>
<feature type="compositionally biased region" description="Low complexity" evidence="5">
    <location>
        <begin position="42"/>
        <end position="51"/>
    </location>
</feature>
<dbReference type="Gene3D" id="3.50.50.60">
    <property type="entry name" value="FAD/NAD(P)-binding domain"/>
    <property type="match status" value="1"/>
</dbReference>
<feature type="non-terminal residue" evidence="7">
    <location>
        <position position="574"/>
    </location>
</feature>
<dbReference type="InterPro" id="IPR006311">
    <property type="entry name" value="TAT_signal"/>
</dbReference>
<dbReference type="PANTHER" id="PTHR43400">
    <property type="entry name" value="FUMARATE REDUCTASE"/>
    <property type="match status" value="1"/>
</dbReference>
<protein>
    <submittedName>
        <fullName evidence="7">Tat pathway signal sequence domain protein</fullName>
    </submittedName>
</protein>
<organism evidence="7 8">
    <name type="scientific">Holdemania filiformis DSM 12042</name>
    <dbReference type="NCBI Taxonomy" id="545696"/>
    <lineage>
        <taxon>Bacteria</taxon>
        <taxon>Bacillati</taxon>
        <taxon>Bacillota</taxon>
        <taxon>Erysipelotrichia</taxon>
        <taxon>Erysipelotrichales</taxon>
        <taxon>Erysipelotrichaceae</taxon>
        <taxon>Holdemania</taxon>
    </lineage>
</organism>
<evidence type="ECO:0000256" key="4">
    <source>
        <dbReference type="ARBA" id="ARBA00023002"/>
    </source>
</evidence>
<dbReference type="SUPFAM" id="SSF51905">
    <property type="entry name" value="FAD/NAD(P)-binding domain"/>
    <property type="match status" value="1"/>
</dbReference>
<sequence length="574" mass="61635">MRANRGGKKMKNTKGITRRDFLKGAAASAAGLAAAGLLGGCAAQSQNEPESPSTPTPEIPAADWRTAPAPVADSEIKETYDADVIIVGLGHAGIAASRAAIEKGVSVITLEKQDEDIFSVLGNDIGHLNSQWLKNHGVAEVDPVEAMQDWQMRSLYRCNAPLVMKFLQKSGSAFDWYIEPFSPDDINTIRVSNMPYPTHYDFSGTCGGQKFWPGTAQFSGRYFDGNFSLIDAAKKERDYAVGMGLTIHYSTSGYQLIKDDTGRVTGVIAINKDGNYVRYNAAKGVILAAGDFGADAQMVNELCPELVDTNALHNTEATISMGRDGSGIKMAVWAGAQLEPRPLPAMGGIEFKPAPAGPAGILWLDKNYKRYTTEAVGDGVYSVQSARKSGKITSVFDSHYMEYLQYFPAAHGSIFLNHESLAADDGATVQAALDAAVAAGKEGYVVENFILGSGTLYAANTMEELAEDLKLEGAEKETFLASVDRYNELCAKGVDEDLGKESRYLFSVQDAPFFAIQSEVTGGHALVTVGGIMATENQQALNHDLDPIDGLFVTGNCCGERWGFQYFTPIPGVS</sequence>
<evidence type="ECO:0000256" key="5">
    <source>
        <dbReference type="SAM" id="MobiDB-lite"/>
    </source>
</evidence>
<proteinExistence type="predicted"/>
<dbReference type="OrthoDB" id="3169476at2"/>